<dbReference type="AlphaFoldDB" id="A0A9Q9U7E6"/>
<evidence type="ECO:0000313" key="1">
    <source>
        <dbReference type="EMBL" id="VTT58731.1"/>
    </source>
</evidence>
<protein>
    <submittedName>
        <fullName evidence="1">Uncharacterized protein</fullName>
    </submittedName>
</protein>
<dbReference type="EMBL" id="CABFJX010000024">
    <property type="protein sequence ID" value="VTT58731.1"/>
    <property type="molecule type" value="Genomic_DNA"/>
</dbReference>
<sequence>MTAAERSRHEDGVLKWAMGLRVSLEGLCWWIRGWRTTAGWSLRQTLPSFNPSLSSVLLILLQDR</sequence>
<name>A0A9Q9U7E6_FUSFU</name>
<evidence type="ECO:0000313" key="2">
    <source>
        <dbReference type="Proteomes" id="UP000760494"/>
    </source>
</evidence>
<dbReference type="Proteomes" id="UP000760494">
    <property type="component" value="Unassembled WGS sequence"/>
</dbReference>
<gene>
    <name evidence="1" type="ORF">C2S_3649</name>
</gene>
<comment type="caution">
    <text evidence="1">The sequence shown here is derived from an EMBL/GenBank/DDBJ whole genome shotgun (WGS) entry which is preliminary data.</text>
</comment>
<proteinExistence type="predicted"/>
<organism evidence="1 2">
    <name type="scientific">Fusarium fujikuroi</name>
    <name type="common">Bakanae and foot rot disease fungus</name>
    <name type="synonym">Gibberella fujikuroi</name>
    <dbReference type="NCBI Taxonomy" id="5127"/>
    <lineage>
        <taxon>Eukaryota</taxon>
        <taxon>Fungi</taxon>
        <taxon>Dikarya</taxon>
        <taxon>Ascomycota</taxon>
        <taxon>Pezizomycotina</taxon>
        <taxon>Sordariomycetes</taxon>
        <taxon>Hypocreomycetidae</taxon>
        <taxon>Hypocreales</taxon>
        <taxon>Nectriaceae</taxon>
        <taxon>Fusarium</taxon>
        <taxon>Fusarium fujikuroi species complex</taxon>
    </lineage>
</organism>
<accession>A0A9Q9U7E6</accession>
<reference evidence="1" key="1">
    <citation type="submission" date="2019-05" db="EMBL/GenBank/DDBJ databases">
        <authorList>
            <person name="Piombo E."/>
        </authorList>
    </citation>
    <scope>NUCLEOTIDE SEQUENCE</scope>
    <source>
        <strain evidence="1">C2S</strain>
    </source>
</reference>